<keyword evidence="2" id="KW-1185">Reference proteome</keyword>
<reference evidence="1" key="1">
    <citation type="submission" date="2019-08" db="EMBL/GenBank/DDBJ databases">
        <title>Genome sequence of Clostridiales bacterium MT110.</title>
        <authorList>
            <person name="Cao J."/>
        </authorList>
    </citation>
    <scope>NUCLEOTIDE SEQUENCE</scope>
    <source>
        <strain evidence="1">MT110</strain>
    </source>
</reference>
<proteinExistence type="predicted"/>
<dbReference type="Proteomes" id="UP000594014">
    <property type="component" value="Chromosome"/>
</dbReference>
<evidence type="ECO:0000313" key="1">
    <source>
        <dbReference type="EMBL" id="QOX62807.1"/>
    </source>
</evidence>
<dbReference type="EMBL" id="CP042469">
    <property type="protein sequence ID" value="QOX62807.1"/>
    <property type="molecule type" value="Genomic_DNA"/>
</dbReference>
<protein>
    <submittedName>
        <fullName evidence="1">Glycoside hydrolase family 13 protein</fullName>
    </submittedName>
</protein>
<sequence length="654" mass="74652">MPIKFGGSNRSMIEFNSQKTFYKTPFGAVPRHTDLSFRIRITDGRSVASACLVLSSDEGEISRVAGASDNKDEKGGKSLYQFSLRVETIGLFFYHFEVTYQADGNEEATAGDQTRINSESNDAKGEPIPFEKTPGYQLTVYSEDFQTPDWLKSGLMYQIFPDRFARSDAYIAPEQNKRYVKRSDWGGIPNGLPDENGIVQNNDFFGGNLRGIIEKLNYLEELGVTVIYLNPIFEAYSNHRYDTADYKKIDPMLGTEEDFRELCRCARARGIRIILDGVFNHTGSDSLYFNKTGRFPVTGAYQSNESPYYNWYRFINHPDEYESWWGIDTLPHINETEPSYLDFIARSEDSVIRHWMRQGASGFRLDVADELPDEFLEAVRLAVKEEDPDGALIGEVWEDASNKISYGSRRAYFQGRQLDSVMNYPLKNGVIDYLIHHHNGKTLENLINSLWENYPQPAFSSLMNLLGTHDTPRILTVLSDEGRGEEYSRQRLFLAWMIISFMPGIPCVYYGDEIGMAGGKDPYNRLCFEPERGNQQILRFYRRLNDFTKKITKLQNYVYQPRSAEGSFYSFSRTGTMGRLIVAVNSGSQDCLVNLAMKEGEHLQDHLISGTVLFERQGVYRIKENSGITAYIVKKNSSDPFGIVEKNSSHRSGF</sequence>
<gene>
    <name evidence="1" type="ORF">FRZ06_05325</name>
</gene>
<organism evidence="1 2">
    <name type="scientific">Anoxybacterium hadale</name>
    <dbReference type="NCBI Taxonomy" id="3408580"/>
    <lineage>
        <taxon>Bacteria</taxon>
        <taxon>Bacillati</taxon>
        <taxon>Bacillota</taxon>
        <taxon>Clostridia</taxon>
        <taxon>Peptostreptococcales</taxon>
        <taxon>Anaerovoracaceae</taxon>
        <taxon>Anoxybacterium</taxon>
    </lineage>
</organism>
<keyword evidence="1" id="KW-0378">Hydrolase</keyword>
<evidence type="ECO:0000313" key="2">
    <source>
        <dbReference type="Proteomes" id="UP000594014"/>
    </source>
</evidence>
<name>A0ACD1A8P5_9FIRM</name>
<accession>A0ACD1A8P5</accession>